<organism evidence="3 4">
    <name type="scientific">Rhizobium tubonense</name>
    <dbReference type="NCBI Taxonomy" id="484088"/>
    <lineage>
        <taxon>Bacteria</taxon>
        <taxon>Pseudomonadati</taxon>
        <taxon>Pseudomonadota</taxon>
        <taxon>Alphaproteobacteria</taxon>
        <taxon>Hyphomicrobiales</taxon>
        <taxon>Rhizobiaceae</taxon>
        <taxon>Rhizobium/Agrobacterium group</taxon>
        <taxon>Rhizobium</taxon>
    </lineage>
</organism>
<name>A0A2W4ELQ0_9HYPH</name>
<evidence type="ECO:0000313" key="3">
    <source>
        <dbReference type="EMBL" id="PZM14686.1"/>
    </source>
</evidence>
<dbReference type="InterPro" id="IPR006047">
    <property type="entry name" value="GH13_cat_dom"/>
</dbReference>
<dbReference type="OrthoDB" id="9761577at2"/>
<reference evidence="3 4" key="1">
    <citation type="journal article" date="2018" name="Sci. Rep.">
        <title>Rhizobium tumorigenes sp. nov., a novel plant tumorigenic bacterium isolated from cane gall tumors on thornless blackberry.</title>
        <authorList>
            <person name="Kuzmanovi N."/>
            <person name="Smalla K."/>
            <person name="Gronow S."/>
            <person name="PuBawska J."/>
        </authorList>
    </citation>
    <scope>NUCLEOTIDE SEQUENCE [LARGE SCALE GENOMIC DNA]</scope>
    <source>
        <strain evidence="3 4">CCBAU 85046</strain>
    </source>
</reference>
<protein>
    <submittedName>
        <fullName evidence="3">Malto-oligosyltrehalose synthase</fullName>
    </submittedName>
</protein>
<dbReference type="Gene3D" id="3.20.20.80">
    <property type="entry name" value="Glycosidases"/>
    <property type="match status" value="3"/>
</dbReference>
<dbReference type="PANTHER" id="PTHR10357">
    <property type="entry name" value="ALPHA-AMYLASE FAMILY MEMBER"/>
    <property type="match status" value="1"/>
</dbReference>
<dbReference type="InterPro" id="IPR013797">
    <property type="entry name" value="Maltooligo_trehalose_synth_4"/>
</dbReference>
<dbReference type="CDD" id="cd11336">
    <property type="entry name" value="AmyAc_MTSase"/>
    <property type="match status" value="1"/>
</dbReference>
<dbReference type="SUPFAM" id="SSF51445">
    <property type="entry name" value="(Trans)glycosidases"/>
    <property type="match status" value="1"/>
</dbReference>
<dbReference type="PANTHER" id="PTHR10357:SF216">
    <property type="entry name" value="MALTOOLIGOSYL TREHALOSE SYNTHASE-RELATED"/>
    <property type="match status" value="1"/>
</dbReference>
<dbReference type="EMBL" id="PCDP01000031">
    <property type="protein sequence ID" value="PZM14686.1"/>
    <property type="molecule type" value="Genomic_DNA"/>
</dbReference>
<keyword evidence="4" id="KW-1185">Reference proteome</keyword>
<dbReference type="InterPro" id="IPR017853">
    <property type="entry name" value="GH"/>
</dbReference>
<sequence length="885" mass="97563">MDIPRSTYRLQFREGMTFDRASALVPYLKRLGISHLYASPIFTAANGSTHGYDVADANEIDPTLGGRDGFERLAAALHAAGLGLILDIVPNHMAASLEAPWWRSVVEWGNQSPFARHFDIDWNRKLTLPILGKPLEEILGSRELSLAVDAEAGALTVAYFDNLIPLNPASYAGILSQLPVPLASEIATLASRADPRGAAEFHDELKELVCNNETTLHLQNALADLSARHDVLRRILEVQPWQLLGWKEAASKLSYRRFFEVTGLVGLRVEDPAVFADSHRLTFDLVRGGLVDGLRIDHIDGLVDPREYLERLGREVGSDVYIIVEKILAEGEQLPPNWPISGTTGYEFISALSHVFINSDLASDLDQAYGEIAVDQPGFAAGIRKAKMLLIEHNLAVEANNLLKLLAGVAGLQGDKIDERSLRDALCKILVAFPTYRTYGTTEGLNETDAALWSKVLFTAANRSEAPDGRTLAFVDKVFKSEVSTEAREKAAEFRRRFQQLTGPLSAKAIEDTMFYRFNRLIALNEVGGEPTGRETSLQRFHQAMTERARTQPHGLSATSTHDTKRGEDTRARLYSISEAPASWRDAVKRWRRMNAEHVTHLGDGPAPEPEVEWLLYQALAGVWPADLGEFDLPGDLEARFLAYIEKSLREAKLRTNWGIENGDYEAAVKAYGSNLLSPDNSPFLADFSKTITPFIRAGLFNGLAQTLIKLTAPGIPDIYQGSETLDLSLVDPDNRRIPDFASLARKLETSGLTQDEQALHDGALKQRLIALGLALRNAEPTLFSEGRYRPLEAIGDRSDQIVAFLREADDAVAVTVAPRFLLGLGNGEWPCRSYWGNCSIAMPDGIRTWQLTNIVDGATFEAGDPLPTAALLDLFPVALLVGKR</sequence>
<dbReference type="Gene3D" id="3.30.1590.10">
    <property type="entry name" value="Maltooligosyl trehalose synthase, domain 2"/>
    <property type="match status" value="1"/>
</dbReference>
<dbReference type="NCBIfam" id="TIGR02401">
    <property type="entry name" value="trehalose_TreY"/>
    <property type="match status" value="1"/>
</dbReference>
<gene>
    <name evidence="3" type="primary">treY</name>
    <name evidence="3" type="ORF">CPY51_10010</name>
</gene>
<evidence type="ECO:0000256" key="1">
    <source>
        <dbReference type="SAM" id="MobiDB-lite"/>
    </source>
</evidence>
<feature type="region of interest" description="Disordered" evidence="1">
    <location>
        <begin position="548"/>
        <end position="567"/>
    </location>
</feature>
<dbReference type="SMART" id="SM00642">
    <property type="entry name" value="Aamy"/>
    <property type="match status" value="1"/>
</dbReference>
<dbReference type="RefSeq" id="WP_111160116.1">
    <property type="nucleotide sequence ID" value="NZ_PCDP01000031.1"/>
</dbReference>
<dbReference type="GO" id="GO:0030980">
    <property type="term" value="P:alpha-glucan catabolic process"/>
    <property type="evidence" value="ECO:0007669"/>
    <property type="project" value="TreeGrafter"/>
</dbReference>
<dbReference type="AlphaFoldDB" id="A0A2W4ELQ0"/>
<dbReference type="Pfam" id="PF00128">
    <property type="entry name" value="Alpha-amylase"/>
    <property type="match status" value="1"/>
</dbReference>
<accession>A0A2W4ELQ0</accession>
<comment type="caution">
    <text evidence="3">The sequence shown here is derived from an EMBL/GenBank/DDBJ whole genome shotgun (WGS) entry which is preliminary data.</text>
</comment>
<dbReference type="InterPro" id="IPR012767">
    <property type="entry name" value="Trehalose_TreY"/>
</dbReference>
<dbReference type="Gene3D" id="1.10.10.470">
    <property type="entry name" value="Maltooligosyl trehalose synthase, domain 4"/>
    <property type="match status" value="1"/>
</dbReference>
<proteinExistence type="predicted"/>
<evidence type="ECO:0000259" key="2">
    <source>
        <dbReference type="SMART" id="SM00642"/>
    </source>
</evidence>
<dbReference type="Proteomes" id="UP000248925">
    <property type="component" value="Unassembled WGS sequence"/>
</dbReference>
<dbReference type="GO" id="GO:0005992">
    <property type="term" value="P:trehalose biosynthetic process"/>
    <property type="evidence" value="ECO:0007669"/>
    <property type="project" value="TreeGrafter"/>
</dbReference>
<evidence type="ECO:0000313" key="4">
    <source>
        <dbReference type="Proteomes" id="UP000248925"/>
    </source>
</evidence>
<feature type="domain" description="Glycosyl hydrolase family 13 catalytic" evidence="2">
    <location>
        <begin position="6"/>
        <end position="757"/>
    </location>
</feature>
<dbReference type="GO" id="GO:0047470">
    <property type="term" value="F:(1,4)-alpha-D-glucan 1-alpha-D-glucosylmutase activity"/>
    <property type="evidence" value="ECO:0007669"/>
    <property type="project" value="TreeGrafter"/>
</dbReference>